<dbReference type="Proteomes" id="UP001371456">
    <property type="component" value="Unassembled WGS sequence"/>
</dbReference>
<keyword evidence="11" id="KW-0472">Membrane</keyword>
<dbReference type="Pfam" id="PF10497">
    <property type="entry name" value="zf-4CXXC_R1"/>
    <property type="match status" value="1"/>
</dbReference>
<feature type="compositionally biased region" description="Basic and acidic residues" evidence="10">
    <location>
        <begin position="24"/>
        <end position="33"/>
    </location>
</feature>
<reference evidence="13 14" key="1">
    <citation type="submission" date="2024-02" db="EMBL/GenBank/DDBJ databases">
        <title>de novo genome assembly of Solanum bulbocastanum strain 11H21.</title>
        <authorList>
            <person name="Hosaka A.J."/>
        </authorList>
    </citation>
    <scope>NUCLEOTIDE SEQUENCE [LARGE SCALE GENOMIC DNA]</scope>
    <source>
        <tissue evidence="13">Young leaves</tissue>
    </source>
</reference>
<dbReference type="InterPro" id="IPR040221">
    <property type="entry name" value="CDCA7/CDA7L"/>
</dbReference>
<keyword evidence="11" id="KW-1133">Transmembrane helix</keyword>
<evidence type="ECO:0000256" key="9">
    <source>
        <dbReference type="ARBA" id="ARBA00023242"/>
    </source>
</evidence>
<keyword evidence="14" id="KW-1185">Reference proteome</keyword>
<keyword evidence="9" id="KW-0539">Nucleus</keyword>
<keyword evidence="6" id="KW-0832">Ubl conjugation</keyword>
<evidence type="ECO:0000313" key="14">
    <source>
        <dbReference type="Proteomes" id="UP001371456"/>
    </source>
</evidence>
<dbReference type="AlphaFoldDB" id="A0AAN8Y129"/>
<dbReference type="PANTHER" id="PTHR31169">
    <property type="entry name" value="OS05G0300700 PROTEIN"/>
    <property type="match status" value="1"/>
</dbReference>
<keyword evidence="7" id="KW-0805">Transcription regulation</keyword>
<gene>
    <name evidence="13" type="ORF">RDI58_028366</name>
</gene>
<evidence type="ECO:0000256" key="4">
    <source>
        <dbReference type="ARBA" id="ARBA00022499"/>
    </source>
</evidence>
<evidence type="ECO:0000256" key="6">
    <source>
        <dbReference type="ARBA" id="ARBA00022843"/>
    </source>
</evidence>
<keyword evidence="5" id="KW-0597">Phosphoprotein</keyword>
<evidence type="ECO:0000256" key="11">
    <source>
        <dbReference type="SAM" id="Phobius"/>
    </source>
</evidence>
<dbReference type="GO" id="GO:0005737">
    <property type="term" value="C:cytoplasm"/>
    <property type="evidence" value="ECO:0007669"/>
    <property type="project" value="UniProtKB-SubCell"/>
</dbReference>
<sequence length="361" mass="40778">MVKAGSKRGAAAEEEPNDGAVAGDYEKQRAERIKENKERLHKLGILELTKKINNAPSKKLTTPRISREAVSTDDPPRRSFRLKDKPLVSYKEKRIPKTDKVSTEDVEINIGEGENPEFYTEEHEKLLGDCQNAWILCVDGYDEDGQRIYDPDNGKSCHQCRCKPLFSSSVLCCSIAYLFLSVTLIRHLLFPISTRNFVKQQKTLGQRTACSNCKLGQGQFCGDCLYMRYGENVTETNENANWICPVCRGICNCSRCRRAKGYAATGAIYRKHSILRKLTCFQVLHLGYKSVAHYLVKTRMRSDHEDLSSADSPSRKSIVPFTEFTNTLSTSQTDDNKTLKGGERTHCDGDDAYCDEEDVNE</sequence>
<protein>
    <recommendedName>
        <fullName evidence="12">Zinc-finger domain-containing protein</fullName>
    </recommendedName>
</protein>
<dbReference type="PANTHER" id="PTHR31169:SF33">
    <property type="entry name" value="CELL DIVISION CYCLE-ASSOCIATED 7-LIKE PROTEIN"/>
    <property type="match status" value="1"/>
</dbReference>
<dbReference type="GO" id="GO:0006355">
    <property type="term" value="P:regulation of DNA-templated transcription"/>
    <property type="evidence" value="ECO:0007669"/>
    <property type="project" value="InterPro"/>
</dbReference>
<organism evidence="13 14">
    <name type="scientific">Solanum bulbocastanum</name>
    <name type="common">Wild potato</name>
    <dbReference type="NCBI Taxonomy" id="147425"/>
    <lineage>
        <taxon>Eukaryota</taxon>
        <taxon>Viridiplantae</taxon>
        <taxon>Streptophyta</taxon>
        <taxon>Embryophyta</taxon>
        <taxon>Tracheophyta</taxon>
        <taxon>Spermatophyta</taxon>
        <taxon>Magnoliopsida</taxon>
        <taxon>eudicotyledons</taxon>
        <taxon>Gunneridae</taxon>
        <taxon>Pentapetalae</taxon>
        <taxon>asterids</taxon>
        <taxon>lamiids</taxon>
        <taxon>Solanales</taxon>
        <taxon>Solanaceae</taxon>
        <taxon>Solanoideae</taxon>
        <taxon>Solaneae</taxon>
        <taxon>Solanum</taxon>
    </lineage>
</organism>
<accession>A0AAN8Y129</accession>
<evidence type="ECO:0000256" key="10">
    <source>
        <dbReference type="SAM" id="MobiDB-lite"/>
    </source>
</evidence>
<dbReference type="InterPro" id="IPR018866">
    <property type="entry name" value="Znf-4CXXC_R1"/>
</dbReference>
<evidence type="ECO:0000256" key="7">
    <source>
        <dbReference type="ARBA" id="ARBA00023015"/>
    </source>
</evidence>
<comment type="caution">
    <text evidence="13">The sequence shown here is derived from an EMBL/GenBank/DDBJ whole genome shotgun (WGS) entry which is preliminary data.</text>
</comment>
<evidence type="ECO:0000256" key="1">
    <source>
        <dbReference type="ARBA" id="ARBA00004123"/>
    </source>
</evidence>
<evidence type="ECO:0000256" key="5">
    <source>
        <dbReference type="ARBA" id="ARBA00022553"/>
    </source>
</evidence>
<evidence type="ECO:0000313" key="13">
    <source>
        <dbReference type="EMBL" id="KAK6773128.1"/>
    </source>
</evidence>
<keyword evidence="3" id="KW-0963">Cytoplasm</keyword>
<feature type="region of interest" description="Disordered" evidence="10">
    <location>
        <begin position="1"/>
        <end position="33"/>
    </location>
</feature>
<feature type="region of interest" description="Disordered" evidence="10">
    <location>
        <begin position="57"/>
        <end position="81"/>
    </location>
</feature>
<feature type="domain" description="Zinc-finger" evidence="12">
    <location>
        <begin position="200"/>
        <end position="295"/>
    </location>
</feature>
<evidence type="ECO:0000256" key="2">
    <source>
        <dbReference type="ARBA" id="ARBA00004496"/>
    </source>
</evidence>
<keyword evidence="11" id="KW-0812">Transmembrane</keyword>
<dbReference type="GO" id="GO:0005634">
    <property type="term" value="C:nucleus"/>
    <property type="evidence" value="ECO:0007669"/>
    <property type="project" value="UniProtKB-SubCell"/>
</dbReference>
<keyword evidence="4" id="KW-1017">Isopeptide bond</keyword>
<keyword evidence="8" id="KW-0804">Transcription</keyword>
<feature type="transmembrane region" description="Helical" evidence="11">
    <location>
        <begin position="165"/>
        <end position="185"/>
    </location>
</feature>
<dbReference type="EMBL" id="JBANQN010000012">
    <property type="protein sequence ID" value="KAK6773128.1"/>
    <property type="molecule type" value="Genomic_DNA"/>
</dbReference>
<evidence type="ECO:0000256" key="3">
    <source>
        <dbReference type="ARBA" id="ARBA00022490"/>
    </source>
</evidence>
<name>A0AAN8Y129_SOLBU</name>
<evidence type="ECO:0000256" key="8">
    <source>
        <dbReference type="ARBA" id="ARBA00023163"/>
    </source>
</evidence>
<proteinExistence type="predicted"/>
<evidence type="ECO:0000259" key="12">
    <source>
        <dbReference type="Pfam" id="PF10497"/>
    </source>
</evidence>
<comment type="subcellular location">
    <subcellularLocation>
        <location evidence="2">Cytoplasm</location>
    </subcellularLocation>
    <subcellularLocation>
        <location evidence="1">Nucleus</location>
    </subcellularLocation>
</comment>